<name>A0A3D8PZL5_9BACI</name>
<evidence type="ECO:0000259" key="1">
    <source>
        <dbReference type="PROSITE" id="PS50965"/>
    </source>
</evidence>
<dbReference type="AlphaFoldDB" id="A0A3D8PZL5"/>
<comment type="caution">
    <text evidence="2">The sequence shown here is derived from an EMBL/GenBank/DDBJ whole genome shotgun (WGS) entry which is preliminary data.</text>
</comment>
<dbReference type="Pfam" id="PF08378">
    <property type="entry name" value="NERD"/>
    <property type="match status" value="1"/>
</dbReference>
<organism evidence="2 3">
    <name type="scientific">Oceanobacillus arenosus</name>
    <dbReference type="NCBI Taxonomy" id="1229153"/>
    <lineage>
        <taxon>Bacteria</taxon>
        <taxon>Bacillati</taxon>
        <taxon>Bacillota</taxon>
        <taxon>Bacilli</taxon>
        <taxon>Bacillales</taxon>
        <taxon>Bacillaceae</taxon>
        <taxon>Oceanobacillus</taxon>
    </lineage>
</organism>
<accession>A0A3D8PZL5</accession>
<gene>
    <name evidence="2" type="ORF">CWR48_03440</name>
</gene>
<keyword evidence="3" id="KW-1185">Reference proteome</keyword>
<reference evidence="3" key="1">
    <citation type="submission" date="2017-11" db="EMBL/GenBank/DDBJ databases">
        <authorList>
            <person name="Zhu W."/>
        </authorList>
    </citation>
    <scope>NUCLEOTIDE SEQUENCE [LARGE SCALE GENOMIC DNA]</scope>
    <source>
        <strain evidence="3">CAU 1183</strain>
    </source>
</reference>
<evidence type="ECO:0000313" key="2">
    <source>
        <dbReference type="EMBL" id="RDW21464.1"/>
    </source>
</evidence>
<sequence>MIVKKLAKPLLLKKYEALLPRLMINSPTWLDANQEFNRRMRGYKGEIRVGYYLSGLAQKYTILQDVCLGADGQTFQMDDLIISPHAIYIVEAKNYHGTITFDHILKQLIRHDGEKETGFAYPITQVELQHDKLQNWLHDHSSPNLPIYYFVAISEPSTIIKVIGNQQEVAEIVAHAAMIPKKIMEIEERLAASEKVQHQKIGYMIMKECTEFDLDIFAQHKITPSNLLTGVQCPECGSLGIERVHSGWICHKCQKKYAAAHKAALEDYFLLIKPWITNTECMQWLKLDSRNTATRILKSSNLFFNSKRRWWERKEM</sequence>
<feature type="domain" description="NERD" evidence="1">
    <location>
        <begin position="41"/>
        <end position="156"/>
    </location>
</feature>
<dbReference type="PROSITE" id="PS50965">
    <property type="entry name" value="NERD"/>
    <property type="match status" value="1"/>
</dbReference>
<evidence type="ECO:0000313" key="3">
    <source>
        <dbReference type="Proteomes" id="UP000257143"/>
    </source>
</evidence>
<proteinExistence type="predicted"/>
<protein>
    <recommendedName>
        <fullName evidence="1">NERD domain-containing protein</fullName>
    </recommendedName>
</protein>
<dbReference type="Proteomes" id="UP000257143">
    <property type="component" value="Unassembled WGS sequence"/>
</dbReference>
<dbReference type="InterPro" id="IPR011528">
    <property type="entry name" value="NERD"/>
</dbReference>
<dbReference type="OrthoDB" id="569879at2"/>
<dbReference type="EMBL" id="PIOC01000003">
    <property type="protein sequence ID" value="RDW21464.1"/>
    <property type="molecule type" value="Genomic_DNA"/>
</dbReference>